<protein>
    <submittedName>
        <fullName evidence="1">DUF1801 domain-containing protein</fullName>
    </submittedName>
</protein>
<gene>
    <name evidence="1" type="ORF">D4L85_27475</name>
</gene>
<reference evidence="2" key="1">
    <citation type="submission" date="2018-09" db="EMBL/GenBank/DDBJ databases">
        <title>Chryseolinea sp. KIS68-18 isolated from soil.</title>
        <authorList>
            <person name="Weon H.-Y."/>
            <person name="Kwon S.-W."/>
            <person name="Lee S.A."/>
        </authorList>
    </citation>
    <scope>NUCLEOTIDE SEQUENCE [LARGE SCALE GENOMIC DNA]</scope>
    <source>
        <strain evidence="2">KIS68-18</strain>
    </source>
</reference>
<dbReference type="RefSeq" id="WP_119757316.1">
    <property type="nucleotide sequence ID" value="NZ_CP032382.1"/>
</dbReference>
<dbReference type="SUPFAM" id="SSF159888">
    <property type="entry name" value="YdhG-like"/>
    <property type="match status" value="1"/>
</dbReference>
<dbReference type="EMBL" id="CP032382">
    <property type="protein sequence ID" value="AYB34092.1"/>
    <property type="molecule type" value="Genomic_DNA"/>
</dbReference>
<organism evidence="1 2">
    <name type="scientific">Chryseolinea soli</name>
    <dbReference type="NCBI Taxonomy" id="2321403"/>
    <lineage>
        <taxon>Bacteria</taxon>
        <taxon>Pseudomonadati</taxon>
        <taxon>Bacteroidota</taxon>
        <taxon>Cytophagia</taxon>
        <taxon>Cytophagales</taxon>
        <taxon>Fulvivirgaceae</taxon>
        <taxon>Chryseolinea</taxon>
    </lineage>
</organism>
<evidence type="ECO:0000313" key="1">
    <source>
        <dbReference type="EMBL" id="AYB34092.1"/>
    </source>
</evidence>
<accession>A0A385ST87</accession>
<dbReference type="AlphaFoldDB" id="A0A385ST87"/>
<proteinExistence type="predicted"/>
<evidence type="ECO:0000313" key="2">
    <source>
        <dbReference type="Proteomes" id="UP000266183"/>
    </source>
</evidence>
<dbReference type="Proteomes" id="UP000266183">
    <property type="component" value="Chromosome"/>
</dbReference>
<dbReference type="KEGG" id="chk:D4L85_27475"/>
<keyword evidence="2" id="KW-1185">Reference proteome</keyword>
<sequence length="149" mass="17233">MNKVRKIHPDFLYLLEFKEQKLIDLFKDLREYVLEIYPDSNELLYHTHALTTVFSISDKLSDAFCMLPIYTNHMNLGFSKGTLIKDPHKLLKGTGNLIRHVPVETPKDYRNAKIKDLIKSSVDFALQDMEKPTKSIGQVISKIKRAGKK</sequence>
<name>A0A385ST87_9BACT</name>
<dbReference type="OrthoDB" id="1121167at2"/>